<keyword evidence="3" id="KW-1185">Reference proteome</keyword>
<dbReference type="Proteomes" id="UP000774326">
    <property type="component" value="Unassembled WGS sequence"/>
</dbReference>
<reference evidence="2" key="2">
    <citation type="submission" date="2021-01" db="EMBL/GenBank/DDBJ databases">
        <authorList>
            <person name="Schikora-Tamarit M.A."/>
        </authorList>
    </citation>
    <scope>NUCLEOTIDE SEQUENCE</scope>
    <source>
        <strain evidence="2">CBS2887</strain>
    </source>
</reference>
<dbReference type="EMBL" id="JAEUBG010005113">
    <property type="protein sequence ID" value="KAH3678274.1"/>
    <property type="molecule type" value="Genomic_DNA"/>
</dbReference>
<dbReference type="Pfam" id="PF03732">
    <property type="entry name" value="Retrotrans_gag"/>
    <property type="match status" value="1"/>
</dbReference>
<dbReference type="InterPro" id="IPR005162">
    <property type="entry name" value="Retrotrans_gag_dom"/>
</dbReference>
<comment type="caution">
    <text evidence="2">The sequence shown here is derived from an EMBL/GenBank/DDBJ whole genome shotgun (WGS) entry which is preliminary data.</text>
</comment>
<evidence type="ECO:0000259" key="1">
    <source>
        <dbReference type="Pfam" id="PF03732"/>
    </source>
</evidence>
<protein>
    <recommendedName>
        <fullName evidence="1">Retrotransposon gag domain-containing protein</fullName>
    </recommendedName>
</protein>
<evidence type="ECO:0000313" key="3">
    <source>
        <dbReference type="Proteomes" id="UP000774326"/>
    </source>
</evidence>
<proteinExistence type="predicted"/>
<evidence type="ECO:0000313" key="2">
    <source>
        <dbReference type="EMBL" id="KAH3678274.1"/>
    </source>
</evidence>
<dbReference type="OrthoDB" id="4364246at2759"/>
<feature type="domain" description="Retrotransposon gag" evidence="1">
    <location>
        <begin position="120"/>
        <end position="213"/>
    </location>
</feature>
<name>A0A9P8TGU1_WICPI</name>
<sequence>MDEYNFLDRLFSGVTERLASVLAPPLTDVASAMANTTTVLAAQNQATLETNEALRDIQVDLHHRQQPSVTILLNQMGRLAPFTGEDVDPQSVLAFLNGVKLRTDLLSHYTGEQLILLFGSFLGREAAIWFDIQVKPFIGGSIRTLAQAVDAFKARFLPSNYLSLTRDKLRDLKQTGDMTEYIQMFLRLSLLLQSDDVYGSNKFLTHTFVGGLSPEVKLYFTANEDTCLLNEAIQEAQKVALDLAKRQEFSSHRRPQTAAGSGNNSQDVEMADVSNMFAGMKLEELALRLEAIQREQRSCSYCKKSGHVVKQCWSKKRAEKEALKGSA</sequence>
<reference evidence="2" key="1">
    <citation type="journal article" date="2021" name="Open Biol.">
        <title>Shared evolutionary footprints suggest mitochondrial oxidative damage underlies multiple complex I losses in fungi.</title>
        <authorList>
            <person name="Schikora-Tamarit M.A."/>
            <person name="Marcet-Houben M."/>
            <person name="Nosek J."/>
            <person name="Gabaldon T."/>
        </authorList>
    </citation>
    <scope>NUCLEOTIDE SEQUENCE</scope>
    <source>
        <strain evidence="2">CBS2887</strain>
    </source>
</reference>
<dbReference type="Gene3D" id="4.10.60.10">
    <property type="entry name" value="Zinc finger, CCHC-type"/>
    <property type="match status" value="1"/>
</dbReference>
<gene>
    <name evidence="2" type="ORF">WICPIJ_008856</name>
</gene>
<dbReference type="AlphaFoldDB" id="A0A9P8TGU1"/>
<accession>A0A9P8TGU1</accession>
<organism evidence="2 3">
    <name type="scientific">Wickerhamomyces pijperi</name>
    <name type="common">Yeast</name>
    <name type="synonym">Pichia pijperi</name>
    <dbReference type="NCBI Taxonomy" id="599730"/>
    <lineage>
        <taxon>Eukaryota</taxon>
        <taxon>Fungi</taxon>
        <taxon>Dikarya</taxon>
        <taxon>Ascomycota</taxon>
        <taxon>Saccharomycotina</taxon>
        <taxon>Saccharomycetes</taxon>
        <taxon>Phaffomycetales</taxon>
        <taxon>Wickerhamomycetaceae</taxon>
        <taxon>Wickerhamomyces</taxon>
    </lineage>
</organism>